<protein>
    <submittedName>
        <fullName evidence="2">Uncharacterized protein</fullName>
    </submittedName>
</protein>
<name>A0AA37LBS9_9PEZI</name>
<feature type="compositionally biased region" description="Polar residues" evidence="1">
    <location>
        <begin position="52"/>
        <end position="64"/>
    </location>
</feature>
<evidence type="ECO:0000313" key="2">
    <source>
        <dbReference type="EMBL" id="GKT43075.1"/>
    </source>
</evidence>
<feature type="compositionally biased region" description="Basic and acidic residues" evidence="1">
    <location>
        <begin position="37"/>
        <end position="51"/>
    </location>
</feature>
<dbReference type="GeneID" id="73324058"/>
<reference evidence="2 3" key="1">
    <citation type="submission" date="2022-03" db="EMBL/GenBank/DDBJ databases">
        <title>Genome data of Colletotrichum spp.</title>
        <authorList>
            <person name="Utami Y.D."/>
            <person name="Hiruma K."/>
        </authorList>
    </citation>
    <scope>NUCLEOTIDE SEQUENCE [LARGE SCALE GENOMIC DNA]</scope>
    <source>
        <strain evidence="2 3">MAFF 239500</strain>
    </source>
</reference>
<dbReference type="Proteomes" id="UP001055115">
    <property type="component" value="Unassembled WGS sequence"/>
</dbReference>
<organism evidence="2 3">
    <name type="scientific">Colletotrichum spaethianum</name>
    <dbReference type="NCBI Taxonomy" id="700344"/>
    <lineage>
        <taxon>Eukaryota</taxon>
        <taxon>Fungi</taxon>
        <taxon>Dikarya</taxon>
        <taxon>Ascomycota</taxon>
        <taxon>Pezizomycotina</taxon>
        <taxon>Sordariomycetes</taxon>
        <taxon>Hypocreomycetidae</taxon>
        <taxon>Glomerellales</taxon>
        <taxon>Glomerellaceae</taxon>
        <taxon>Colletotrichum</taxon>
        <taxon>Colletotrichum spaethianum species complex</taxon>
    </lineage>
</organism>
<evidence type="ECO:0000313" key="3">
    <source>
        <dbReference type="Proteomes" id="UP001055115"/>
    </source>
</evidence>
<comment type="caution">
    <text evidence="2">The sequence shown here is derived from an EMBL/GenBank/DDBJ whole genome shotgun (WGS) entry which is preliminary data.</text>
</comment>
<feature type="compositionally biased region" description="Basic and acidic residues" evidence="1">
    <location>
        <begin position="66"/>
        <end position="84"/>
    </location>
</feature>
<accession>A0AA37LBS9</accession>
<evidence type="ECO:0000256" key="1">
    <source>
        <dbReference type="SAM" id="MobiDB-lite"/>
    </source>
</evidence>
<feature type="region of interest" description="Disordered" evidence="1">
    <location>
        <begin position="1"/>
        <end position="96"/>
    </location>
</feature>
<dbReference type="EMBL" id="BQXU01000006">
    <property type="protein sequence ID" value="GKT43075.1"/>
    <property type="molecule type" value="Genomic_DNA"/>
</dbReference>
<dbReference type="RefSeq" id="XP_049125425.1">
    <property type="nucleotide sequence ID" value="XM_049269468.1"/>
</dbReference>
<gene>
    <name evidence="2" type="ORF">ColSpa_03256</name>
</gene>
<sequence>MAHIRARAPQAALQGLRAASPAPRRQCLALAGSARHMSSDRKPATNEDKQGRSFQGQIVGSITQRLAREKAERERFAAEREKTGSSRNLAYTFGEL</sequence>
<proteinExistence type="predicted"/>
<dbReference type="AlphaFoldDB" id="A0AA37LBS9"/>
<keyword evidence="3" id="KW-1185">Reference proteome</keyword>